<feature type="transmembrane region" description="Helical" evidence="2">
    <location>
        <begin position="130"/>
        <end position="150"/>
    </location>
</feature>
<dbReference type="InterPro" id="IPR044200">
    <property type="entry name" value="At5g03900-like"/>
</dbReference>
<feature type="compositionally biased region" description="Polar residues" evidence="1">
    <location>
        <begin position="485"/>
        <end position="495"/>
    </location>
</feature>
<dbReference type="GO" id="GO:0009941">
    <property type="term" value="C:chloroplast envelope"/>
    <property type="evidence" value="ECO:0007669"/>
    <property type="project" value="TreeGrafter"/>
</dbReference>
<feature type="region of interest" description="Disordered" evidence="1">
    <location>
        <begin position="457"/>
        <end position="495"/>
    </location>
</feature>
<sequence>MLQNGKSAIRGPFTTLQNLNRVKRPVLFTTIISRRGIIDVSRAARTPVDELRNLMNEVIEPAVRQELGLQSNKIPKHTFQRVEKAILNCKLRATVGEIAAASGLRISETEEALRALAYDSQANLQVRVSFGSALFVSILVTFLAISLVILSGSSNDSEDDSEDDNRNNNRRDIGGSTFINFSDVLFIGRNQRGGRKQEGDLSLPEAIFSFVFGDGDPNENFEEYRWQGLAHLIQRKRGVVTAEEMAPFLDPSPEIVVSMEERGFSTDDAFVLPALIKFEGEPFVDEEGHLLYRFPSLQTTVKAAEYLEKGYEGPFYEDYDGYLSRRPTAVYEKVWNLTSAHYWQIDCAKLLGALNIFGVIWLGYLLSDPLVTASLLREGRGFIIALFPALIAYAGTYFAIPSIRNFQIKSRNRLIRDRNKARRQALQVLSRPRDRLSAKLASARKEGVQKEISKEDIVYSTEESSLEKEQSREKLDWDDRLETSKAANTRSSDWG</sequence>
<dbReference type="EMBL" id="BEGY01000006">
    <property type="protein sequence ID" value="GAX74218.1"/>
    <property type="molecule type" value="Genomic_DNA"/>
</dbReference>
<dbReference type="PANTHER" id="PTHR47380">
    <property type="entry name" value="OS02G0533000 PROTEIN"/>
    <property type="match status" value="1"/>
</dbReference>
<protein>
    <submittedName>
        <fullName evidence="3">Uncharacterized protein</fullName>
    </submittedName>
</protein>
<dbReference type="AlphaFoldDB" id="A0A250WTR3"/>
<dbReference type="OrthoDB" id="4518at2759"/>
<keyword evidence="2" id="KW-0812">Transmembrane</keyword>
<feature type="transmembrane region" description="Helical" evidence="2">
    <location>
        <begin position="379"/>
        <end position="400"/>
    </location>
</feature>
<feature type="region of interest" description="Disordered" evidence="1">
    <location>
        <begin position="153"/>
        <end position="172"/>
    </location>
</feature>
<evidence type="ECO:0000256" key="2">
    <source>
        <dbReference type="SAM" id="Phobius"/>
    </source>
</evidence>
<evidence type="ECO:0000313" key="3">
    <source>
        <dbReference type="EMBL" id="GAX74218.1"/>
    </source>
</evidence>
<keyword evidence="2" id="KW-1133">Transmembrane helix</keyword>
<comment type="caution">
    <text evidence="3">The sequence shown here is derived from an EMBL/GenBank/DDBJ whole genome shotgun (WGS) entry which is preliminary data.</text>
</comment>
<dbReference type="PANTHER" id="PTHR47380:SF4">
    <property type="entry name" value="OS02G0533000 PROTEIN"/>
    <property type="match status" value="1"/>
</dbReference>
<evidence type="ECO:0000313" key="4">
    <source>
        <dbReference type="Proteomes" id="UP000232323"/>
    </source>
</evidence>
<gene>
    <name evidence="3" type="ORF">CEUSTIGMA_g1667.t1</name>
</gene>
<organism evidence="3 4">
    <name type="scientific">Chlamydomonas eustigma</name>
    <dbReference type="NCBI Taxonomy" id="1157962"/>
    <lineage>
        <taxon>Eukaryota</taxon>
        <taxon>Viridiplantae</taxon>
        <taxon>Chlorophyta</taxon>
        <taxon>core chlorophytes</taxon>
        <taxon>Chlorophyceae</taxon>
        <taxon>CS clade</taxon>
        <taxon>Chlamydomonadales</taxon>
        <taxon>Chlamydomonadaceae</taxon>
        <taxon>Chlamydomonas</taxon>
    </lineage>
</organism>
<reference evidence="3 4" key="1">
    <citation type="submission" date="2017-08" db="EMBL/GenBank/DDBJ databases">
        <title>Acidophilic green algal genome provides insights into adaptation to an acidic environment.</title>
        <authorList>
            <person name="Hirooka S."/>
            <person name="Hirose Y."/>
            <person name="Kanesaki Y."/>
            <person name="Higuchi S."/>
            <person name="Fujiwara T."/>
            <person name="Onuma R."/>
            <person name="Era A."/>
            <person name="Ohbayashi R."/>
            <person name="Uzuka A."/>
            <person name="Nozaki H."/>
            <person name="Yoshikawa H."/>
            <person name="Miyagishima S.Y."/>
        </authorList>
    </citation>
    <scope>NUCLEOTIDE SEQUENCE [LARGE SCALE GENOMIC DNA]</scope>
    <source>
        <strain evidence="3 4">NIES-2499</strain>
    </source>
</reference>
<evidence type="ECO:0000256" key="1">
    <source>
        <dbReference type="SAM" id="MobiDB-lite"/>
    </source>
</evidence>
<feature type="transmembrane region" description="Helical" evidence="2">
    <location>
        <begin position="350"/>
        <end position="367"/>
    </location>
</feature>
<feature type="compositionally biased region" description="Basic and acidic residues" evidence="1">
    <location>
        <begin position="465"/>
        <end position="483"/>
    </location>
</feature>
<proteinExistence type="predicted"/>
<keyword evidence="2" id="KW-0472">Membrane</keyword>
<name>A0A250WTR3_9CHLO</name>
<dbReference type="STRING" id="1157962.A0A250WTR3"/>
<accession>A0A250WTR3</accession>
<dbReference type="Proteomes" id="UP000232323">
    <property type="component" value="Unassembled WGS sequence"/>
</dbReference>
<keyword evidence="4" id="KW-1185">Reference proteome</keyword>